<protein>
    <submittedName>
        <fullName evidence="1">Uncharacterized protein</fullName>
    </submittedName>
</protein>
<dbReference type="Proteomes" id="UP000276133">
    <property type="component" value="Unassembled WGS sequence"/>
</dbReference>
<proteinExistence type="predicted"/>
<comment type="caution">
    <text evidence="1">The sequence shown here is derived from an EMBL/GenBank/DDBJ whole genome shotgun (WGS) entry which is preliminary data.</text>
</comment>
<dbReference type="AlphaFoldDB" id="A0A3M7QVB4"/>
<reference evidence="1 2" key="1">
    <citation type="journal article" date="2018" name="Sci. Rep.">
        <title>Genomic signatures of local adaptation to the degree of environmental predictability in rotifers.</title>
        <authorList>
            <person name="Franch-Gras L."/>
            <person name="Hahn C."/>
            <person name="Garcia-Roger E.M."/>
            <person name="Carmona M.J."/>
            <person name="Serra M."/>
            <person name="Gomez A."/>
        </authorList>
    </citation>
    <scope>NUCLEOTIDE SEQUENCE [LARGE SCALE GENOMIC DNA]</scope>
    <source>
        <strain evidence="1">HYR1</strain>
    </source>
</reference>
<organism evidence="1 2">
    <name type="scientific">Brachionus plicatilis</name>
    <name type="common">Marine rotifer</name>
    <name type="synonym">Brachionus muelleri</name>
    <dbReference type="NCBI Taxonomy" id="10195"/>
    <lineage>
        <taxon>Eukaryota</taxon>
        <taxon>Metazoa</taxon>
        <taxon>Spiralia</taxon>
        <taxon>Gnathifera</taxon>
        <taxon>Rotifera</taxon>
        <taxon>Eurotatoria</taxon>
        <taxon>Monogononta</taxon>
        <taxon>Pseudotrocha</taxon>
        <taxon>Ploima</taxon>
        <taxon>Brachionidae</taxon>
        <taxon>Brachionus</taxon>
    </lineage>
</organism>
<keyword evidence="2" id="KW-1185">Reference proteome</keyword>
<evidence type="ECO:0000313" key="2">
    <source>
        <dbReference type="Proteomes" id="UP000276133"/>
    </source>
</evidence>
<accession>A0A3M7QVB4</accession>
<name>A0A3M7QVB4_BRAPC</name>
<evidence type="ECO:0000313" key="1">
    <source>
        <dbReference type="EMBL" id="RNA15243.1"/>
    </source>
</evidence>
<dbReference type="EMBL" id="REGN01005005">
    <property type="protein sequence ID" value="RNA15243.1"/>
    <property type="molecule type" value="Genomic_DNA"/>
</dbReference>
<gene>
    <name evidence="1" type="ORF">BpHYR1_051077</name>
</gene>
<sequence>MKLLFIANRRLVLFVRKQVELDKIGSVAEHLHNERTHWAPESRIQTRIGLGLLTIRAVAATSITQTNVTQRTALMGGQTKTGRSTRISCARVLALTTLARKSSRTLAPKR</sequence>